<comment type="caution">
    <text evidence="2">The sequence shown here is derived from an EMBL/GenBank/DDBJ whole genome shotgun (WGS) entry which is preliminary data.</text>
</comment>
<accession>K2RUP9</accession>
<dbReference type="Proteomes" id="UP000007129">
    <property type="component" value="Unassembled WGS sequence"/>
</dbReference>
<feature type="signal peptide" evidence="1">
    <location>
        <begin position="1"/>
        <end position="19"/>
    </location>
</feature>
<feature type="non-terminal residue" evidence="2">
    <location>
        <position position="1"/>
    </location>
</feature>
<gene>
    <name evidence="2" type="ORF">MPH_06401</name>
</gene>
<reference evidence="2 3" key="1">
    <citation type="journal article" date="2012" name="BMC Genomics">
        <title>Tools to kill: Genome of one of the most destructive plant pathogenic fungi Macrophomina phaseolina.</title>
        <authorList>
            <person name="Islam M.S."/>
            <person name="Haque M.S."/>
            <person name="Islam M.M."/>
            <person name="Emdad E.M."/>
            <person name="Halim A."/>
            <person name="Hossen Q.M.M."/>
            <person name="Hossain M.Z."/>
            <person name="Ahmed B."/>
            <person name="Rahim S."/>
            <person name="Rahman M.S."/>
            <person name="Alam M.M."/>
            <person name="Hou S."/>
            <person name="Wan X."/>
            <person name="Saito J.A."/>
            <person name="Alam M."/>
        </authorList>
    </citation>
    <scope>NUCLEOTIDE SEQUENCE [LARGE SCALE GENOMIC DNA]</scope>
    <source>
        <strain evidence="2 3">MS6</strain>
    </source>
</reference>
<dbReference type="EMBL" id="AHHD01000269">
    <property type="protein sequence ID" value="EKG16432.1"/>
    <property type="molecule type" value="Genomic_DNA"/>
</dbReference>
<protein>
    <submittedName>
        <fullName evidence="2">Uncharacterized protein</fullName>
    </submittedName>
</protein>
<evidence type="ECO:0000313" key="2">
    <source>
        <dbReference type="EMBL" id="EKG16432.1"/>
    </source>
</evidence>
<evidence type="ECO:0000313" key="3">
    <source>
        <dbReference type="Proteomes" id="UP000007129"/>
    </source>
</evidence>
<proteinExistence type="predicted"/>
<feature type="chain" id="PRO_5003864300" evidence="1">
    <location>
        <begin position="20"/>
        <end position="144"/>
    </location>
</feature>
<dbReference type="InParanoid" id="K2RUP9"/>
<name>K2RUP9_MACPH</name>
<evidence type="ECO:0000256" key="1">
    <source>
        <dbReference type="SAM" id="SignalP"/>
    </source>
</evidence>
<dbReference type="VEuPathDB" id="FungiDB:MPH_06401"/>
<dbReference type="HOGENOM" id="CLU_1801064_0_0_1"/>
<organism evidence="2 3">
    <name type="scientific">Macrophomina phaseolina (strain MS6)</name>
    <name type="common">Charcoal rot fungus</name>
    <dbReference type="NCBI Taxonomy" id="1126212"/>
    <lineage>
        <taxon>Eukaryota</taxon>
        <taxon>Fungi</taxon>
        <taxon>Dikarya</taxon>
        <taxon>Ascomycota</taxon>
        <taxon>Pezizomycotina</taxon>
        <taxon>Dothideomycetes</taxon>
        <taxon>Dothideomycetes incertae sedis</taxon>
        <taxon>Botryosphaeriales</taxon>
        <taxon>Botryosphaeriaceae</taxon>
        <taxon>Macrophomina</taxon>
    </lineage>
</organism>
<sequence>STMRVTSFLILAIAGTSFAAPMQKRQLGAGMLNPLGGAGLTSPLGGTGGDGLVGLNLLGDIGGSPLSTLSTLEDSYTGAAGELGGLPSIGGGIGGTGPLTAVKYLGDGGKTSIAGMVGGDLGANKEAEASGLGGILDTAGAGII</sequence>
<keyword evidence="1" id="KW-0732">Signal</keyword>
<dbReference type="AlphaFoldDB" id="K2RUP9"/>